<keyword evidence="2" id="KW-1185">Reference proteome</keyword>
<gene>
    <name evidence="1" type="ORF">SI8410_13017401</name>
</gene>
<accession>A0A7I8L9M8</accession>
<dbReference type="Proteomes" id="UP000663760">
    <property type="component" value="Chromosome 13"/>
</dbReference>
<name>A0A7I8L9M8_SPIIN</name>
<dbReference type="OrthoDB" id="428159at2759"/>
<organism evidence="1 2">
    <name type="scientific">Spirodela intermedia</name>
    <name type="common">Intermediate duckweed</name>
    <dbReference type="NCBI Taxonomy" id="51605"/>
    <lineage>
        <taxon>Eukaryota</taxon>
        <taxon>Viridiplantae</taxon>
        <taxon>Streptophyta</taxon>
        <taxon>Embryophyta</taxon>
        <taxon>Tracheophyta</taxon>
        <taxon>Spermatophyta</taxon>
        <taxon>Magnoliopsida</taxon>
        <taxon>Liliopsida</taxon>
        <taxon>Araceae</taxon>
        <taxon>Lemnoideae</taxon>
        <taxon>Spirodela</taxon>
    </lineage>
</organism>
<sequence length="203" mass="23420">MKILRGLMLGRLSAFTVDDAGKETFVTGGALDRIQKSVELERLAFYLDSDICPWSIEKQWEDLLPSDWSQIFELAGNHSYSEKVAENHCYVLQPVTGNARYTKLRTEKSRNMGQPLQKAIINLEDVTLCLSEDGYKDILRLADNFAAFNKRLKYAHYRPHAPISVDPRSWWKYAYTVVTDESEKARYWRLSATKHVHGCILIM</sequence>
<dbReference type="AlphaFoldDB" id="A0A7I8L9M8"/>
<evidence type="ECO:0000313" key="1">
    <source>
        <dbReference type="EMBL" id="CAA7406723.1"/>
    </source>
</evidence>
<dbReference type="PANTHER" id="PTHR45523">
    <property type="entry name" value="TETRATRICOPEPTIDE REPEAT (TPR)-CONTAINING PROTEIN-RELATED"/>
    <property type="match status" value="1"/>
</dbReference>
<dbReference type="EMBL" id="LR746276">
    <property type="protein sequence ID" value="CAA7406723.1"/>
    <property type="molecule type" value="Genomic_DNA"/>
</dbReference>
<dbReference type="PANTHER" id="PTHR45523:SF3">
    <property type="entry name" value="VACUOLAR PROTEIN SORTING-ASSOCIATED PROTEIN 13A"/>
    <property type="match status" value="1"/>
</dbReference>
<protein>
    <submittedName>
        <fullName evidence="1">Uncharacterized protein</fullName>
    </submittedName>
</protein>
<evidence type="ECO:0000313" key="2">
    <source>
        <dbReference type="Proteomes" id="UP000663760"/>
    </source>
</evidence>
<proteinExistence type="predicted"/>
<reference evidence="1" key="1">
    <citation type="submission" date="2020-02" db="EMBL/GenBank/DDBJ databases">
        <authorList>
            <person name="Scholz U."/>
            <person name="Mascher M."/>
            <person name="Fiebig A."/>
        </authorList>
    </citation>
    <scope>NUCLEOTIDE SEQUENCE</scope>
</reference>